<evidence type="ECO:0000313" key="3">
    <source>
        <dbReference type="Proteomes" id="UP001295423"/>
    </source>
</evidence>
<dbReference type="AlphaFoldDB" id="A0AAD2GCK4"/>
<feature type="compositionally biased region" description="Acidic residues" evidence="1">
    <location>
        <begin position="186"/>
        <end position="196"/>
    </location>
</feature>
<comment type="caution">
    <text evidence="2">The sequence shown here is derived from an EMBL/GenBank/DDBJ whole genome shotgun (WGS) entry which is preliminary data.</text>
</comment>
<sequence>MDRKRSQAISEGSNVASGFRTSNQVSETANPLSNSFGFGDQANSADSEWTEFACEKNGILANPFRSKPSSPLTKEIGDSNARHGPKQMSPAGVVEDVPMDGSSQERAVNFVPQIVSRIMSEDTQDTNDTAPMSNRDPNRPPMHPASPNASNLNLDAFCSKYYNTPAGQKMHSTGSLGDFISPVESPIDDDEEEEEGEGARSAQIPSNEDARKMLEIPRMKVKLVRTASEASSLLGETLVEEKKTRDDTNESVLNGGSTAVSTSIQTPERGRTRTLVRPSQNQAHRDDGIVSETATMESASTFTALDEDKTRPLTPHAFFWRTFPNVTVTSDDIQNQNGSQQNRIQSRFQDNRAAEMAVLEAVRIAVQEHIRQHTVHIEHEELPPGSDCTPFVDQEVIKRLWMESRPSTMRMSGVFTRNEYHPPENLNFAMG</sequence>
<reference evidence="2" key="1">
    <citation type="submission" date="2023-08" db="EMBL/GenBank/DDBJ databases">
        <authorList>
            <person name="Audoor S."/>
            <person name="Bilcke G."/>
        </authorList>
    </citation>
    <scope>NUCLEOTIDE SEQUENCE</scope>
</reference>
<evidence type="ECO:0000256" key="1">
    <source>
        <dbReference type="SAM" id="MobiDB-lite"/>
    </source>
</evidence>
<keyword evidence="3" id="KW-1185">Reference proteome</keyword>
<feature type="region of interest" description="Disordered" evidence="1">
    <location>
        <begin position="240"/>
        <end position="285"/>
    </location>
</feature>
<dbReference type="Proteomes" id="UP001295423">
    <property type="component" value="Unassembled WGS sequence"/>
</dbReference>
<organism evidence="2 3">
    <name type="scientific">Cylindrotheca closterium</name>
    <dbReference type="NCBI Taxonomy" id="2856"/>
    <lineage>
        <taxon>Eukaryota</taxon>
        <taxon>Sar</taxon>
        <taxon>Stramenopiles</taxon>
        <taxon>Ochrophyta</taxon>
        <taxon>Bacillariophyta</taxon>
        <taxon>Bacillariophyceae</taxon>
        <taxon>Bacillariophycidae</taxon>
        <taxon>Bacillariales</taxon>
        <taxon>Bacillariaceae</taxon>
        <taxon>Cylindrotheca</taxon>
    </lineage>
</organism>
<feature type="region of interest" description="Disordered" evidence="1">
    <location>
        <begin position="119"/>
        <end position="151"/>
    </location>
</feature>
<dbReference type="EMBL" id="CAKOGP040002424">
    <property type="protein sequence ID" value="CAJ1969650.1"/>
    <property type="molecule type" value="Genomic_DNA"/>
</dbReference>
<gene>
    <name evidence="2" type="ORF">CYCCA115_LOCUS23818</name>
</gene>
<feature type="region of interest" description="Disordered" evidence="1">
    <location>
        <begin position="1"/>
        <end position="106"/>
    </location>
</feature>
<protein>
    <submittedName>
        <fullName evidence="2">Uncharacterized protein</fullName>
    </submittedName>
</protein>
<feature type="compositionally biased region" description="Polar residues" evidence="1">
    <location>
        <begin position="7"/>
        <end position="47"/>
    </location>
</feature>
<accession>A0AAD2GCK4</accession>
<evidence type="ECO:0000313" key="2">
    <source>
        <dbReference type="EMBL" id="CAJ1969650.1"/>
    </source>
</evidence>
<feature type="region of interest" description="Disordered" evidence="1">
    <location>
        <begin position="173"/>
        <end position="211"/>
    </location>
</feature>
<name>A0AAD2GCK4_9STRA</name>
<feature type="compositionally biased region" description="Polar residues" evidence="1">
    <location>
        <begin position="250"/>
        <end position="266"/>
    </location>
</feature>
<proteinExistence type="predicted"/>